<protein>
    <recommendedName>
        <fullName evidence="8">AAA+ ATPase domain-containing protein</fullName>
    </recommendedName>
</protein>
<evidence type="ECO:0000313" key="9">
    <source>
        <dbReference type="EMBL" id="PJE63627.1"/>
    </source>
</evidence>
<dbReference type="Gene3D" id="3.40.50.300">
    <property type="entry name" value="P-loop containing nucleotide triphosphate hydrolases"/>
    <property type="match status" value="3"/>
</dbReference>
<evidence type="ECO:0000256" key="1">
    <source>
        <dbReference type="ARBA" id="ARBA00008675"/>
    </source>
</evidence>
<name>A0A2M8KUL9_9BACT</name>
<dbReference type="FunFam" id="3.40.50.300:FF:000010">
    <property type="entry name" value="Chaperone clpB 1, putative"/>
    <property type="match status" value="1"/>
</dbReference>
<evidence type="ECO:0000256" key="7">
    <source>
        <dbReference type="SAM" id="Coils"/>
    </source>
</evidence>
<keyword evidence="3" id="KW-0547">Nucleotide-binding</keyword>
<evidence type="ECO:0000259" key="8">
    <source>
        <dbReference type="SMART" id="SM00382"/>
    </source>
</evidence>
<dbReference type="GO" id="GO:0005524">
    <property type="term" value="F:ATP binding"/>
    <property type="evidence" value="ECO:0007669"/>
    <property type="project" value="UniProtKB-KW"/>
</dbReference>
<dbReference type="InterPro" id="IPR041546">
    <property type="entry name" value="ClpA/ClpB_AAA_lid"/>
</dbReference>
<keyword evidence="4" id="KW-0067">ATP-binding</keyword>
<evidence type="ECO:0000313" key="10">
    <source>
        <dbReference type="Proteomes" id="UP000231569"/>
    </source>
</evidence>
<comment type="similarity">
    <text evidence="1">Belongs to the ClpA/ClpB family.</text>
</comment>
<dbReference type="FunFam" id="3.40.50.300:FF:000120">
    <property type="entry name" value="ATP-dependent chaperone ClpB"/>
    <property type="match status" value="1"/>
</dbReference>
<evidence type="ECO:0000256" key="2">
    <source>
        <dbReference type="ARBA" id="ARBA00022737"/>
    </source>
</evidence>
<keyword evidence="5" id="KW-0143">Chaperone</keyword>
<dbReference type="PRINTS" id="PR00300">
    <property type="entry name" value="CLPPROTEASEA"/>
</dbReference>
<dbReference type="Pfam" id="PF17871">
    <property type="entry name" value="AAA_lid_9"/>
    <property type="match status" value="1"/>
</dbReference>
<dbReference type="InterPro" id="IPR018368">
    <property type="entry name" value="ClpA/B_CS1"/>
</dbReference>
<dbReference type="PROSITE" id="PS00870">
    <property type="entry name" value="CLPAB_1"/>
    <property type="match status" value="1"/>
</dbReference>
<dbReference type="GO" id="GO:0034605">
    <property type="term" value="P:cellular response to heat"/>
    <property type="evidence" value="ECO:0007669"/>
    <property type="project" value="TreeGrafter"/>
</dbReference>
<dbReference type="Pfam" id="PF07724">
    <property type="entry name" value="AAA_2"/>
    <property type="match status" value="1"/>
</dbReference>
<proteinExistence type="inferred from homology"/>
<sequence length="574" mass="64095">MDMRYEPATTGGAEGSALKAYSLNFTQRARQGKLDPVIGRDNEIRRIMQILTRRTKNNPILLGDPGVGKTALVEGLAQRIVAGDVPNILKDKEIISLDLASMLAGAAYRGEFEKRLKNLLHEIEQSSGKYILFIDEIHTLIGAGGAEGAIDAANMLKPALARGALRSIGATTTAEYRRYIEKDAALARRFQPVQVGEPTAEDTLAILRGIKQKYEIHHGIQIADDALRSAVDLSSRYITDRFLPDKAIDLVDEAASALKIEIDSAPYVIDELRRSIMQEEIELAALKREKSDRASEQMKLKQHSIKQQKEQLSGLEKKWDEQKKIINELNTARTELDVLQKKLEEAQRDALLDKAAELKYGKIPEMQKKLDAAVKAWNSIPEDDRLLKEEVSANDIAKIVARWTGIPVERMLMAEKEKLLTLETEMHKRVVGQTDAVDRTARAIRRSRAGFGTASKPIGVFFFVGPTGVGKTETAKALAYALFNDERAMVRVDMSEYSEPHSISRLIGAPPGYIGYEEGGQLTEKIRRRPYSVILLDEIEKAHPQIYNILLQIFDEGRLTDGQGRVVDFKNTII</sequence>
<dbReference type="InterPro" id="IPR001270">
    <property type="entry name" value="ClpA/B"/>
</dbReference>
<feature type="domain" description="AAA+ ATPase" evidence="8">
    <location>
        <begin position="55"/>
        <end position="201"/>
    </location>
</feature>
<accession>A0A2M8KUL9</accession>
<dbReference type="CDD" id="cd00009">
    <property type="entry name" value="AAA"/>
    <property type="match status" value="1"/>
</dbReference>
<organism evidence="9 10">
    <name type="scientific">Candidatus Roizmanbacteria bacterium CG10_big_fil_rev_8_21_14_0_10_45_7</name>
    <dbReference type="NCBI Taxonomy" id="1974854"/>
    <lineage>
        <taxon>Bacteria</taxon>
        <taxon>Candidatus Roizmaniibacteriota</taxon>
    </lineage>
</organism>
<dbReference type="InterPro" id="IPR027417">
    <property type="entry name" value="P-loop_NTPase"/>
</dbReference>
<dbReference type="FunFam" id="3.40.50.300:FF:000025">
    <property type="entry name" value="ATP-dependent Clp protease subunit"/>
    <property type="match status" value="1"/>
</dbReference>
<dbReference type="Pfam" id="PF00004">
    <property type="entry name" value="AAA"/>
    <property type="match status" value="1"/>
</dbReference>
<evidence type="ECO:0000256" key="6">
    <source>
        <dbReference type="ARBA" id="ARBA00026057"/>
    </source>
</evidence>
<keyword evidence="2" id="KW-0677">Repeat</keyword>
<dbReference type="EMBL" id="PFEE01000051">
    <property type="protein sequence ID" value="PJE63627.1"/>
    <property type="molecule type" value="Genomic_DNA"/>
</dbReference>
<keyword evidence="7" id="KW-0175">Coiled coil</keyword>
<dbReference type="SMART" id="SM00382">
    <property type="entry name" value="AAA"/>
    <property type="match status" value="2"/>
</dbReference>
<dbReference type="GO" id="GO:0005737">
    <property type="term" value="C:cytoplasm"/>
    <property type="evidence" value="ECO:0007669"/>
    <property type="project" value="TreeGrafter"/>
</dbReference>
<dbReference type="InterPro" id="IPR050130">
    <property type="entry name" value="ClpA_ClpB"/>
</dbReference>
<evidence type="ECO:0000256" key="5">
    <source>
        <dbReference type="ARBA" id="ARBA00023186"/>
    </source>
</evidence>
<dbReference type="GO" id="GO:0016887">
    <property type="term" value="F:ATP hydrolysis activity"/>
    <property type="evidence" value="ECO:0007669"/>
    <property type="project" value="InterPro"/>
</dbReference>
<dbReference type="Proteomes" id="UP000231569">
    <property type="component" value="Unassembled WGS sequence"/>
</dbReference>
<dbReference type="AlphaFoldDB" id="A0A2M8KUL9"/>
<dbReference type="PANTHER" id="PTHR11638">
    <property type="entry name" value="ATP-DEPENDENT CLP PROTEASE"/>
    <property type="match status" value="1"/>
</dbReference>
<feature type="coiled-coil region" evidence="7">
    <location>
        <begin position="269"/>
        <end position="349"/>
    </location>
</feature>
<dbReference type="InterPro" id="IPR003593">
    <property type="entry name" value="AAA+_ATPase"/>
</dbReference>
<gene>
    <name evidence="9" type="ORF">COU89_02380</name>
</gene>
<feature type="non-terminal residue" evidence="9">
    <location>
        <position position="574"/>
    </location>
</feature>
<evidence type="ECO:0000256" key="3">
    <source>
        <dbReference type="ARBA" id="ARBA00022741"/>
    </source>
</evidence>
<reference evidence="10" key="1">
    <citation type="submission" date="2017-09" db="EMBL/GenBank/DDBJ databases">
        <title>Depth-based differentiation of microbial function through sediment-hosted aquifers and enrichment of novel symbionts in the deep terrestrial subsurface.</title>
        <authorList>
            <person name="Probst A.J."/>
            <person name="Ladd B."/>
            <person name="Jarett J.K."/>
            <person name="Geller-Mcgrath D.E."/>
            <person name="Sieber C.M.K."/>
            <person name="Emerson J.B."/>
            <person name="Anantharaman K."/>
            <person name="Thomas B.C."/>
            <person name="Malmstrom R."/>
            <person name="Stieglmeier M."/>
            <person name="Klingl A."/>
            <person name="Woyke T."/>
            <person name="Ryan C.M."/>
            <person name="Banfield J.F."/>
        </authorList>
    </citation>
    <scope>NUCLEOTIDE SEQUENCE [LARGE SCALE GENOMIC DNA]</scope>
</reference>
<dbReference type="CDD" id="cd19499">
    <property type="entry name" value="RecA-like_ClpB_Hsp104-like"/>
    <property type="match status" value="1"/>
</dbReference>
<dbReference type="PANTHER" id="PTHR11638:SF18">
    <property type="entry name" value="HEAT SHOCK PROTEIN 104"/>
    <property type="match status" value="1"/>
</dbReference>
<dbReference type="SUPFAM" id="SSF52540">
    <property type="entry name" value="P-loop containing nucleoside triphosphate hydrolases"/>
    <property type="match status" value="2"/>
</dbReference>
<comment type="caution">
    <text evidence="9">The sequence shown here is derived from an EMBL/GenBank/DDBJ whole genome shotgun (WGS) entry which is preliminary data.</text>
</comment>
<dbReference type="InterPro" id="IPR003959">
    <property type="entry name" value="ATPase_AAA_core"/>
</dbReference>
<evidence type="ECO:0000256" key="4">
    <source>
        <dbReference type="ARBA" id="ARBA00022840"/>
    </source>
</evidence>
<feature type="domain" description="AAA+ ATPase" evidence="8">
    <location>
        <begin position="457"/>
        <end position="572"/>
    </location>
</feature>
<comment type="subunit">
    <text evidence="6">Homohexamer. The oligomerization is ATP-dependent.</text>
</comment>